<dbReference type="Proteomes" id="UP000838763">
    <property type="component" value="Unassembled WGS sequence"/>
</dbReference>
<sequence length="321" mass="36956">MEAKSMSVAEYTSLLDGTDVDPIELLGDDYESFGKGIRASRAMVETWIISFEMIRQQDPYASDLLSRMAFFDRQAIPREFLAYDEKNAGQEIDERVLTSALGTLKRFSFISTGKDQTFDMHRLVQLVSQKWLIRDRMAERFAIEALRAVSYVFPEATYENWATCSKYLAHATAVLRSVKPGKRQIRRDRVQVLDKIASYFEIVGEWKSAEEYLIEARRLTADIKGQGHLDTLVYTARLASTYWNQGRWDEAETLEVQVLERMKKKLGADHPDTLTIMGNLASTYWNQGRWDEAETLDVQVLERRMKKLGADHPDTLAIWAT</sequence>
<gene>
    <name evidence="1" type="ORF">PPNO1_LOCUS2840</name>
</gene>
<dbReference type="EMBL" id="CALLCH030000007">
    <property type="protein sequence ID" value="CAI4213088.1"/>
    <property type="molecule type" value="Genomic_DNA"/>
</dbReference>
<evidence type="ECO:0000313" key="1">
    <source>
        <dbReference type="EMBL" id="CAI4213088.1"/>
    </source>
</evidence>
<dbReference type="PANTHER" id="PTHR46082">
    <property type="entry name" value="ATP/GTP-BINDING PROTEIN-RELATED"/>
    <property type="match status" value="1"/>
</dbReference>
<evidence type="ECO:0008006" key="3">
    <source>
        <dbReference type="Google" id="ProtNLM"/>
    </source>
</evidence>
<evidence type="ECO:0000313" key="2">
    <source>
        <dbReference type="Proteomes" id="UP000838763"/>
    </source>
</evidence>
<dbReference type="Pfam" id="PF13424">
    <property type="entry name" value="TPR_12"/>
    <property type="match status" value="1"/>
</dbReference>
<dbReference type="AlphaFoldDB" id="A0A9P1M9B5"/>
<organism evidence="1 2">
    <name type="scientific">Parascedosporium putredinis</name>
    <dbReference type="NCBI Taxonomy" id="1442378"/>
    <lineage>
        <taxon>Eukaryota</taxon>
        <taxon>Fungi</taxon>
        <taxon>Dikarya</taxon>
        <taxon>Ascomycota</taxon>
        <taxon>Pezizomycotina</taxon>
        <taxon>Sordariomycetes</taxon>
        <taxon>Hypocreomycetidae</taxon>
        <taxon>Microascales</taxon>
        <taxon>Microascaceae</taxon>
        <taxon>Parascedosporium</taxon>
    </lineage>
</organism>
<name>A0A9P1M9B5_9PEZI</name>
<dbReference type="PANTHER" id="PTHR46082:SF6">
    <property type="entry name" value="AAA+ ATPASE DOMAIN-CONTAINING PROTEIN-RELATED"/>
    <property type="match status" value="1"/>
</dbReference>
<keyword evidence="2" id="KW-1185">Reference proteome</keyword>
<dbReference type="OrthoDB" id="20872at2759"/>
<dbReference type="Gene3D" id="1.25.40.10">
    <property type="entry name" value="Tetratricopeptide repeat domain"/>
    <property type="match status" value="1"/>
</dbReference>
<comment type="caution">
    <text evidence="1">The sequence shown here is derived from an EMBL/GenBank/DDBJ whole genome shotgun (WGS) entry which is preliminary data.</text>
</comment>
<proteinExistence type="predicted"/>
<reference evidence="1" key="1">
    <citation type="submission" date="2022-11" db="EMBL/GenBank/DDBJ databases">
        <authorList>
            <person name="Scott C."/>
            <person name="Bruce N."/>
        </authorList>
    </citation>
    <scope>NUCLEOTIDE SEQUENCE</scope>
</reference>
<protein>
    <recommendedName>
        <fullName evidence="3">Kinesin light chain</fullName>
    </recommendedName>
</protein>
<accession>A0A9P1M9B5</accession>
<dbReference type="InterPro" id="IPR011990">
    <property type="entry name" value="TPR-like_helical_dom_sf"/>
</dbReference>
<dbReference type="SUPFAM" id="SSF48452">
    <property type="entry name" value="TPR-like"/>
    <property type="match status" value="1"/>
</dbReference>
<dbReference type="InterPro" id="IPR053137">
    <property type="entry name" value="NLR-like"/>
</dbReference>